<dbReference type="Proteomes" id="UP000275281">
    <property type="component" value="Unassembled WGS sequence"/>
</dbReference>
<dbReference type="EMBL" id="RPOK01000006">
    <property type="protein sequence ID" value="RPJ65149.1"/>
    <property type="molecule type" value="Genomic_DNA"/>
</dbReference>
<organism evidence="2 3">
    <name type="scientific">Alteromonas sediminis</name>
    <dbReference type="NCBI Taxonomy" id="2259342"/>
    <lineage>
        <taxon>Bacteria</taxon>
        <taxon>Pseudomonadati</taxon>
        <taxon>Pseudomonadota</taxon>
        <taxon>Gammaproteobacteria</taxon>
        <taxon>Alteromonadales</taxon>
        <taxon>Alteromonadaceae</taxon>
        <taxon>Alteromonas/Salinimonas group</taxon>
        <taxon>Alteromonas</taxon>
    </lineage>
</organism>
<evidence type="ECO:0000259" key="1">
    <source>
        <dbReference type="Pfam" id="PF05272"/>
    </source>
</evidence>
<dbReference type="OrthoDB" id="9801888at2"/>
<gene>
    <name evidence="2" type="ORF">DRW07_17740</name>
</gene>
<dbReference type="RefSeq" id="WP_124029277.1">
    <property type="nucleotide sequence ID" value="NZ_JBHRSN010000013.1"/>
</dbReference>
<sequence length="186" mass="21450">MRQNRCSRSAEYANKPRQSNFIASVNGADFLKDDTGSTRFAVIEMEKAADMDKLNEILGWSYDGTGAIEQIEPQKLHQFWLEVKVMYENGAGWQLTDEEVKTIQQINRSFNDNGSWYDYILDALIMKDSLLIDLKDWFNAGDIAQSGEDFRAQDTRQIGKALARLEQDGYLKGEKRNGNRKYYRVI</sequence>
<reference evidence="2 3" key="1">
    <citation type="submission" date="2018-11" db="EMBL/GenBank/DDBJ databases">
        <authorList>
            <person name="Ye M.-Q."/>
            <person name="Du Z.-J."/>
        </authorList>
    </citation>
    <scope>NUCLEOTIDE SEQUENCE [LARGE SCALE GENOMIC DNA]</scope>
    <source>
        <strain evidence="2 3">U0105</strain>
    </source>
</reference>
<accession>A0A3N5Y4N9</accession>
<feature type="domain" description="Virulence-associated protein E-like" evidence="1">
    <location>
        <begin position="12"/>
        <end position="110"/>
    </location>
</feature>
<evidence type="ECO:0000313" key="2">
    <source>
        <dbReference type="EMBL" id="RPJ65149.1"/>
    </source>
</evidence>
<name>A0A3N5Y4N9_9ALTE</name>
<dbReference type="AlphaFoldDB" id="A0A3N5Y4N9"/>
<protein>
    <recommendedName>
        <fullName evidence="1">Virulence-associated protein E-like domain-containing protein</fullName>
    </recommendedName>
</protein>
<dbReference type="Pfam" id="PF05272">
    <property type="entry name" value="VapE-like_dom"/>
    <property type="match status" value="1"/>
</dbReference>
<comment type="caution">
    <text evidence="2">The sequence shown here is derived from an EMBL/GenBank/DDBJ whole genome shotgun (WGS) entry which is preliminary data.</text>
</comment>
<dbReference type="InterPro" id="IPR007936">
    <property type="entry name" value="VapE-like_dom"/>
</dbReference>
<keyword evidence="3" id="KW-1185">Reference proteome</keyword>
<proteinExistence type="predicted"/>
<evidence type="ECO:0000313" key="3">
    <source>
        <dbReference type="Proteomes" id="UP000275281"/>
    </source>
</evidence>